<evidence type="ECO:0008006" key="3">
    <source>
        <dbReference type="Google" id="ProtNLM"/>
    </source>
</evidence>
<accession>A0AAW0I4R3</accession>
<dbReference type="AlphaFoldDB" id="A0AAW0I4R3"/>
<proteinExistence type="predicted"/>
<protein>
    <recommendedName>
        <fullName evidence="3">Secreted protein</fullName>
    </recommendedName>
</protein>
<dbReference type="EMBL" id="JBBHLL010000217">
    <property type="protein sequence ID" value="KAK7809423.1"/>
    <property type="molecule type" value="Genomic_DNA"/>
</dbReference>
<organism evidence="1 2">
    <name type="scientific">Myodes glareolus</name>
    <name type="common">Bank vole</name>
    <name type="synonym">Clethrionomys glareolus</name>
    <dbReference type="NCBI Taxonomy" id="447135"/>
    <lineage>
        <taxon>Eukaryota</taxon>
        <taxon>Metazoa</taxon>
        <taxon>Chordata</taxon>
        <taxon>Craniata</taxon>
        <taxon>Vertebrata</taxon>
        <taxon>Euteleostomi</taxon>
        <taxon>Mammalia</taxon>
        <taxon>Eutheria</taxon>
        <taxon>Euarchontoglires</taxon>
        <taxon>Glires</taxon>
        <taxon>Rodentia</taxon>
        <taxon>Myomorpha</taxon>
        <taxon>Muroidea</taxon>
        <taxon>Cricetidae</taxon>
        <taxon>Arvicolinae</taxon>
        <taxon>Myodes</taxon>
    </lineage>
</organism>
<reference evidence="1 2" key="1">
    <citation type="journal article" date="2023" name="bioRxiv">
        <title>Conserved and derived expression patterns and positive selection on dental genes reveal complex evolutionary context of ever-growing rodent molars.</title>
        <authorList>
            <person name="Calamari Z.T."/>
            <person name="Song A."/>
            <person name="Cohen E."/>
            <person name="Akter M."/>
            <person name="Roy R.D."/>
            <person name="Hallikas O."/>
            <person name="Christensen M.M."/>
            <person name="Li P."/>
            <person name="Marangoni P."/>
            <person name="Jernvall J."/>
            <person name="Klein O.D."/>
        </authorList>
    </citation>
    <scope>NUCLEOTIDE SEQUENCE [LARGE SCALE GENOMIC DNA]</scope>
    <source>
        <strain evidence="1">V071</strain>
    </source>
</reference>
<gene>
    <name evidence="1" type="ORF">U0070_015019</name>
</gene>
<keyword evidence="2" id="KW-1185">Reference proteome</keyword>
<name>A0AAW0I4R3_MYOGA</name>
<dbReference type="Proteomes" id="UP001488838">
    <property type="component" value="Unassembled WGS sequence"/>
</dbReference>
<evidence type="ECO:0000313" key="2">
    <source>
        <dbReference type="Proteomes" id="UP001488838"/>
    </source>
</evidence>
<sequence>MHNQGKQCRVFILTSFPFGLNLPPTVIQNTEPCVGPACLFCCQTVMRHKHDCTRVFRITQIKCHFILTNNIREHSKAYSLSLPLL</sequence>
<evidence type="ECO:0000313" key="1">
    <source>
        <dbReference type="EMBL" id="KAK7809423.1"/>
    </source>
</evidence>
<comment type="caution">
    <text evidence="1">The sequence shown here is derived from an EMBL/GenBank/DDBJ whole genome shotgun (WGS) entry which is preliminary data.</text>
</comment>